<organism evidence="1 2">
    <name type="scientific">Geobacter metallireducens (strain ATCC 53774 / DSM 7210 / GS-15)</name>
    <dbReference type="NCBI Taxonomy" id="269799"/>
    <lineage>
        <taxon>Bacteria</taxon>
        <taxon>Pseudomonadati</taxon>
        <taxon>Thermodesulfobacteriota</taxon>
        <taxon>Desulfuromonadia</taxon>
        <taxon>Geobacterales</taxon>
        <taxon>Geobacteraceae</taxon>
        <taxon>Geobacter</taxon>
    </lineage>
</organism>
<protein>
    <submittedName>
        <fullName evidence="1">Uncharacterized protein</fullName>
    </submittedName>
</protein>
<dbReference type="Proteomes" id="UP000007073">
    <property type="component" value="Chromosome"/>
</dbReference>
<accession>J7LWA8</accession>
<sequence length="93" mass="10302">MTAIIASRVVLGPFVVGCVVEMLAVEKINNGASGQKRDSSRNREHQNNFSHINLLCFRAWCIGAEPLCKIISLPDGCIKNGALRRRSQRVRPI</sequence>
<dbReference type="AlphaFoldDB" id="J7LWA8"/>
<gene>
    <name evidence="1" type="ordered locus">Gmet_3602</name>
</gene>
<name>J7LWA8_GEOMG</name>
<reference evidence="1 2" key="1">
    <citation type="submission" date="2005-10" db="EMBL/GenBank/DDBJ databases">
        <title>Complete sequence of Geobacter metallireducens GS-15.</title>
        <authorList>
            <consortium name="US DOE Joint Genome Institute"/>
            <person name="Copeland A."/>
            <person name="Lucas S."/>
            <person name="Lapidus A."/>
            <person name="Barry K."/>
            <person name="Detter J.C."/>
            <person name="Glavina T."/>
            <person name="Hammon N."/>
            <person name="Israni S."/>
            <person name="Pitluck S."/>
            <person name="Di Bartolo G."/>
            <person name="Chain P."/>
            <person name="Schmutz J."/>
            <person name="Larimer F."/>
            <person name="Land M."/>
            <person name="Kyrpides N."/>
            <person name="Ivanova N."/>
            <person name="Richardson P."/>
        </authorList>
    </citation>
    <scope>NUCLEOTIDE SEQUENCE [LARGE SCALE GENOMIC DNA]</scope>
    <source>
        <strain evidence="2">ATCC 53774 / DSM 7210 / GS-15</strain>
    </source>
</reference>
<evidence type="ECO:0000313" key="1">
    <source>
        <dbReference type="EMBL" id="AFR42820.1"/>
    </source>
</evidence>
<dbReference type="STRING" id="269799.Gmet_3602"/>
<dbReference type="EMBL" id="CP000148">
    <property type="protein sequence ID" value="AFR42820.1"/>
    <property type="molecule type" value="Genomic_DNA"/>
</dbReference>
<dbReference type="KEGG" id="gme:Gmet_3602"/>
<reference evidence="1 2" key="2">
    <citation type="journal article" date="2009" name="BMC Microbiol.">
        <title>The genome sequence of Geobacter metallireducens: features of metabolism, physiology and regulation common and dissimilar to Geobacter sulfurreducens.</title>
        <authorList>
            <person name="Aklujkar M."/>
            <person name="Krushkal J."/>
            <person name="DiBartolo G."/>
            <person name="Lapidus A."/>
            <person name="Land M.L."/>
            <person name="Lovley D.R."/>
        </authorList>
    </citation>
    <scope>NUCLEOTIDE SEQUENCE [LARGE SCALE GENOMIC DNA]</scope>
    <source>
        <strain evidence="2">ATCC 53774 / DSM 7210 / GS-15</strain>
    </source>
</reference>
<keyword evidence="2" id="KW-1185">Reference proteome</keyword>
<proteinExistence type="predicted"/>
<evidence type="ECO:0000313" key="2">
    <source>
        <dbReference type="Proteomes" id="UP000007073"/>
    </source>
</evidence>
<dbReference type="HOGENOM" id="CLU_2395510_0_0_7"/>